<name>A0A520MP51_9GAMM</name>
<comment type="catalytic activity">
    <reaction evidence="11">
        <text>L-homoserine + NAD(+) = L-aspartate 4-semialdehyde + NADH + H(+)</text>
        <dbReference type="Rhea" id="RHEA:15757"/>
        <dbReference type="ChEBI" id="CHEBI:15378"/>
        <dbReference type="ChEBI" id="CHEBI:57476"/>
        <dbReference type="ChEBI" id="CHEBI:57540"/>
        <dbReference type="ChEBI" id="CHEBI:57945"/>
        <dbReference type="ChEBI" id="CHEBI:537519"/>
        <dbReference type="EC" id="1.1.1.3"/>
    </reaction>
    <physiologicalReaction direction="right-to-left" evidence="11">
        <dbReference type="Rhea" id="RHEA:15759"/>
    </physiologicalReaction>
</comment>
<dbReference type="PROSITE" id="PS51671">
    <property type="entry name" value="ACT"/>
    <property type="match status" value="1"/>
</dbReference>
<feature type="domain" description="ACT" evidence="15">
    <location>
        <begin position="353"/>
        <end position="429"/>
    </location>
</feature>
<evidence type="ECO:0000256" key="10">
    <source>
        <dbReference type="ARBA" id="ARBA00023167"/>
    </source>
</evidence>
<dbReference type="Gene3D" id="3.30.70.260">
    <property type="match status" value="1"/>
</dbReference>
<evidence type="ECO:0000256" key="6">
    <source>
        <dbReference type="ARBA" id="ARBA00022605"/>
    </source>
</evidence>
<comment type="caution">
    <text evidence="16">The sequence shown here is derived from an EMBL/GenBank/DDBJ whole genome shotgun (WGS) entry which is preliminary data.</text>
</comment>
<keyword evidence="9" id="KW-0560">Oxidoreductase</keyword>
<proteinExistence type="inferred from homology"/>
<dbReference type="EMBL" id="SHBP01000001">
    <property type="protein sequence ID" value="RZO22970.1"/>
    <property type="molecule type" value="Genomic_DNA"/>
</dbReference>
<dbReference type="UniPathway" id="UPA00050">
    <property type="reaction ID" value="UER00063"/>
</dbReference>
<evidence type="ECO:0000256" key="2">
    <source>
        <dbReference type="ARBA" id="ARBA00005062"/>
    </source>
</evidence>
<evidence type="ECO:0000256" key="14">
    <source>
        <dbReference type="RuleBase" id="RU004171"/>
    </source>
</evidence>
<evidence type="ECO:0000256" key="4">
    <source>
        <dbReference type="ARBA" id="ARBA00013213"/>
    </source>
</evidence>
<feature type="binding site" evidence="13">
    <location>
        <begin position="9"/>
        <end position="16"/>
    </location>
    <ligand>
        <name>NADP(+)</name>
        <dbReference type="ChEBI" id="CHEBI:58349"/>
    </ligand>
</feature>
<feature type="active site" description="Proton donor" evidence="12">
    <location>
        <position position="203"/>
    </location>
</feature>
<evidence type="ECO:0000313" key="16">
    <source>
        <dbReference type="EMBL" id="RZO22970.1"/>
    </source>
</evidence>
<dbReference type="GO" id="GO:0050661">
    <property type="term" value="F:NADP binding"/>
    <property type="evidence" value="ECO:0007669"/>
    <property type="project" value="InterPro"/>
</dbReference>
<dbReference type="FunFam" id="3.30.360.10:FF:000005">
    <property type="entry name" value="Homoserine dehydrogenase"/>
    <property type="match status" value="1"/>
</dbReference>
<evidence type="ECO:0000256" key="11">
    <source>
        <dbReference type="ARBA" id="ARBA00049031"/>
    </source>
</evidence>
<dbReference type="InterPro" id="IPR005106">
    <property type="entry name" value="Asp/hSer_DH_NAD-bd"/>
</dbReference>
<evidence type="ECO:0000256" key="12">
    <source>
        <dbReference type="PIRSR" id="PIRSR000098-1"/>
    </source>
</evidence>
<dbReference type="Proteomes" id="UP000315889">
    <property type="component" value="Unassembled WGS sequence"/>
</dbReference>
<dbReference type="GO" id="GO:0009086">
    <property type="term" value="P:methionine biosynthetic process"/>
    <property type="evidence" value="ECO:0007669"/>
    <property type="project" value="UniProtKB-KW"/>
</dbReference>
<evidence type="ECO:0000256" key="1">
    <source>
        <dbReference type="ARBA" id="ARBA00005056"/>
    </source>
</evidence>
<keyword evidence="6" id="KW-0028">Amino-acid biosynthesis</keyword>
<dbReference type="Pfam" id="PF01842">
    <property type="entry name" value="ACT"/>
    <property type="match status" value="1"/>
</dbReference>
<evidence type="ECO:0000313" key="17">
    <source>
        <dbReference type="Proteomes" id="UP000315889"/>
    </source>
</evidence>
<dbReference type="GO" id="GO:0004412">
    <property type="term" value="F:homoserine dehydrogenase activity"/>
    <property type="evidence" value="ECO:0007669"/>
    <property type="project" value="UniProtKB-EC"/>
</dbReference>
<keyword evidence="7" id="KW-0791">Threonine biosynthesis</keyword>
<dbReference type="PANTHER" id="PTHR43331">
    <property type="entry name" value="HOMOSERINE DEHYDROGENASE"/>
    <property type="match status" value="1"/>
</dbReference>
<dbReference type="Pfam" id="PF03447">
    <property type="entry name" value="NAD_binding_3"/>
    <property type="match status" value="1"/>
</dbReference>
<dbReference type="InterPro" id="IPR002912">
    <property type="entry name" value="ACT_dom"/>
</dbReference>
<evidence type="ECO:0000256" key="8">
    <source>
        <dbReference type="ARBA" id="ARBA00022857"/>
    </source>
</evidence>
<evidence type="ECO:0000256" key="9">
    <source>
        <dbReference type="ARBA" id="ARBA00023002"/>
    </source>
</evidence>
<comment type="pathway">
    <text evidence="1">Amino-acid biosynthesis; L-threonine biosynthesis; L-threonine from L-aspartate: step 3/5.</text>
</comment>
<dbReference type="GO" id="GO:0009088">
    <property type="term" value="P:threonine biosynthetic process"/>
    <property type="evidence" value="ECO:0007669"/>
    <property type="project" value="UniProtKB-UniPathway"/>
</dbReference>
<dbReference type="InterPro" id="IPR045865">
    <property type="entry name" value="ACT-like_dom_sf"/>
</dbReference>
<dbReference type="CDD" id="cd04881">
    <property type="entry name" value="ACT_HSDH-Hom"/>
    <property type="match status" value="1"/>
</dbReference>
<dbReference type="InterPro" id="IPR016204">
    <property type="entry name" value="HDH"/>
</dbReference>
<dbReference type="SUPFAM" id="SSF55347">
    <property type="entry name" value="Glyceraldehyde-3-phosphate dehydrogenase-like, C-terminal domain"/>
    <property type="match status" value="1"/>
</dbReference>
<reference evidence="16 17" key="1">
    <citation type="submission" date="2019-02" db="EMBL/GenBank/DDBJ databases">
        <title>Prokaryotic population dynamics and viral predation in marine succession experiment using metagenomics: the confinement effect.</title>
        <authorList>
            <person name="Haro-Moreno J.M."/>
            <person name="Rodriguez-Valera F."/>
            <person name="Lopez-Perez M."/>
        </authorList>
    </citation>
    <scope>NUCLEOTIDE SEQUENCE [LARGE SCALE GENOMIC DNA]</scope>
    <source>
        <strain evidence="16">MED-G170</strain>
    </source>
</reference>
<dbReference type="PROSITE" id="PS01042">
    <property type="entry name" value="HOMOSER_DHGENASE"/>
    <property type="match status" value="1"/>
</dbReference>
<organism evidence="16 17">
    <name type="scientific">SAR92 clade bacterium</name>
    <dbReference type="NCBI Taxonomy" id="2315479"/>
    <lineage>
        <taxon>Bacteria</taxon>
        <taxon>Pseudomonadati</taxon>
        <taxon>Pseudomonadota</taxon>
        <taxon>Gammaproteobacteria</taxon>
        <taxon>Cellvibrionales</taxon>
        <taxon>Porticoccaceae</taxon>
        <taxon>SAR92 clade</taxon>
    </lineage>
</organism>
<dbReference type="InterPro" id="IPR001342">
    <property type="entry name" value="HDH_cat"/>
</dbReference>
<keyword evidence="8 13" id="KW-0521">NADP</keyword>
<comment type="pathway">
    <text evidence="2">Amino-acid biosynthesis; L-methionine biosynthesis via de novo pathway; L-homoserine from L-aspartate: step 3/3.</text>
</comment>
<gene>
    <name evidence="16" type="ORF">EVB03_01005</name>
</gene>
<evidence type="ECO:0000259" key="15">
    <source>
        <dbReference type="PROSITE" id="PS51671"/>
    </source>
</evidence>
<dbReference type="UniPathway" id="UPA00051">
    <property type="reaction ID" value="UER00465"/>
</dbReference>
<dbReference type="SUPFAM" id="SSF55021">
    <property type="entry name" value="ACT-like"/>
    <property type="match status" value="1"/>
</dbReference>
<dbReference type="NCBIfam" id="NF004976">
    <property type="entry name" value="PRK06349.1"/>
    <property type="match status" value="1"/>
</dbReference>
<evidence type="ECO:0000256" key="3">
    <source>
        <dbReference type="ARBA" id="ARBA00006753"/>
    </source>
</evidence>
<dbReference type="InterPro" id="IPR036291">
    <property type="entry name" value="NAD(P)-bd_dom_sf"/>
</dbReference>
<sequence>MRVVNIGICGLGTVGSGVYNVISRNLGAINARANCEIKIVQIGCRRDNPDCALSKTAVTRDIFEVAKNPDINVVVELIGGTTTAYKLVMTALKNGKHVVTANKALIAEHGMEIFSEAESRGLMVCYEAAVAGGIPIVKSLREGLSANRINWLAGIINGTTNFILSEMDIKGRDFSDVLIEAQEKGYAEADPTFDVEGIDASHKLAILASIAFSTPLSLKGLFTEGITKLQPQDVAYARELGYAIKHLGIARQTKNGVELRVHPTLVPERSLIAGVNDVLNAVMVNADAVGTTLFYGPGAGSEPTASSVIADIVDIARNLDSYPDAWVPALGCKLTALKEQPLKGIEEVDTGFYIRFSALDKPGVLSNVTKIMADAGISIESIIQRDQPAGESYVDVIILTNVTKEKCLDEAVEHIEQLETVRGPVNFIRVEYLDQA</sequence>
<evidence type="ECO:0000256" key="7">
    <source>
        <dbReference type="ARBA" id="ARBA00022697"/>
    </source>
</evidence>
<dbReference type="EC" id="1.1.1.3" evidence="4"/>
<dbReference type="PIRSF" id="PIRSF000098">
    <property type="entry name" value="Homoser_dehydrog"/>
    <property type="match status" value="1"/>
</dbReference>
<dbReference type="Gene3D" id="3.40.50.720">
    <property type="entry name" value="NAD(P)-binding Rossmann-like Domain"/>
    <property type="match status" value="1"/>
</dbReference>
<dbReference type="PANTHER" id="PTHR43331:SF1">
    <property type="entry name" value="HOMOSERINE DEHYDROGENASE"/>
    <property type="match status" value="1"/>
</dbReference>
<feature type="binding site" evidence="13">
    <location>
        <position position="188"/>
    </location>
    <ligand>
        <name>L-homoserine</name>
        <dbReference type="ChEBI" id="CHEBI:57476"/>
    </ligand>
</feature>
<comment type="similarity">
    <text evidence="3 14">Belongs to the homoserine dehydrogenase family.</text>
</comment>
<feature type="binding site" evidence="13">
    <location>
        <position position="103"/>
    </location>
    <ligand>
        <name>NADPH</name>
        <dbReference type="ChEBI" id="CHEBI:57783"/>
    </ligand>
</feature>
<accession>A0A520MP51</accession>
<keyword evidence="10" id="KW-0486">Methionine biosynthesis</keyword>
<evidence type="ECO:0000256" key="5">
    <source>
        <dbReference type="ARBA" id="ARBA00013376"/>
    </source>
</evidence>
<protein>
    <recommendedName>
        <fullName evidence="5">Homoserine dehydrogenase</fullName>
        <ecNumber evidence="4">1.1.1.3</ecNumber>
    </recommendedName>
</protein>
<dbReference type="Gene3D" id="3.30.360.10">
    <property type="entry name" value="Dihydrodipicolinate Reductase, domain 2"/>
    <property type="match status" value="1"/>
</dbReference>
<dbReference type="AlphaFoldDB" id="A0A520MP51"/>
<dbReference type="Pfam" id="PF00742">
    <property type="entry name" value="Homoserine_dh"/>
    <property type="match status" value="1"/>
</dbReference>
<dbReference type="InterPro" id="IPR019811">
    <property type="entry name" value="HDH_CS"/>
</dbReference>
<dbReference type="SUPFAM" id="SSF51735">
    <property type="entry name" value="NAD(P)-binding Rossmann-fold domains"/>
    <property type="match status" value="1"/>
</dbReference>
<evidence type="ECO:0000256" key="13">
    <source>
        <dbReference type="PIRSR" id="PIRSR000098-2"/>
    </source>
</evidence>